<protein>
    <submittedName>
        <fullName evidence="1">Uncharacterized protein</fullName>
    </submittedName>
</protein>
<dbReference type="KEGG" id="scu:SCE1572_48010"/>
<proteinExistence type="predicted"/>
<reference evidence="1 2" key="1">
    <citation type="journal article" date="2013" name="Sci. Rep.">
        <title>Extraordinary expansion of a Sorangium cellulosum genome from an alkaline milieu.</title>
        <authorList>
            <person name="Han K."/>
            <person name="Li Z.F."/>
            <person name="Peng R."/>
            <person name="Zhu L.P."/>
            <person name="Zhou T."/>
            <person name="Wang L.G."/>
            <person name="Li S.G."/>
            <person name="Zhang X.B."/>
            <person name="Hu W."/>
            <person name="Wu Z.H."/>
            <person name="Qin N."/>
            <person name="Li Y.Z."/>
        </authorList>
    </citation>
    <scope>NUCLEOTIDE SEQUENCE [LARGE SCALE GENOMIC DNA]</scope>
    <source>
        <strain evidence="1 2">So0157-2</strain>
    </source>
</reference>
<dbReference type="AlphaFoldDB" id="S4YF97"/>
<organism evidence="1 2">
    <name type="scientific">Sorangium cellulosum So0157-2</name>
    <dbReference type="NCBI Taxonomy" id="1254432"/>
    <lineage>
        <taxon>Bacteria</taxon>
        <taxon>Pseudomonadati</taxon>
        <taxon>Myxococcota</taxon>
        <taxon>Polyangia</taxon>
        <taxon>Polyangiales</taxon>
        <taxon>Polyangiaceae</taxon>
        <taxon>Sorangium</taxon>
    </lineage>
</organism>
<evidence type="ECO:0000313" key="1">
    <source>
        <dbReference type="EMBL" id="AGP41568.1"/>
    </source>
</evidence>
<accession>S4YF97</accession>
<dbReference type="Proteomes" id="UP000014803">
    <property type="component" value="Chromosome"/>
</dbReference>
<gene>
    <name evidence="1" type="ORF">SCE1572_48010</name>
</gene>
<dbReference type="HOGENOM" id="CLU_3011960_0_0_7"/>
<evidence type="ECO:0000313" key="2">
    <source>
        <dbReference type="Proteomes" id="UP000014803"/>
    </source>
</evidence>
<sequence>MVIASQQPAVAGRMPIAPCGVGATPAMTIRADETLPSGRGMAIIQAGRGTISQSAR</sequence>
<dbReference type="STRING" id="1254432.SCE1572_48010"/>
<name>S4YF97_SORCE</name>
<dbReference type="EMBL" id="CP003969">
    <property type="protein sequence ID" value="AGP41568.1"/>
    <property type="molecule type" value="Genomic_DNA"/>
</dbReference>